<feature type="region of interest" description="Disordered" evidence="1">
    <location>
        <begin position="414"/>
        <end position="446"/>
    </location>
</feature>
<dbReference type="InterPro" id="IPR025946">
    <property type="entry name" value="CABIT_dom"/>
</dbReference>
<dbReference type="EMBL" id="GECZ01015010">
    <property type="protein sequence ID" value="JAS54759.1"/>
    <property type="molecule type" value="Transcribed_RNA"/>
</dbReference>
<dbReference type="AlphaFoldDB" id="A0A1B6FX78"/>
<feature type="non-terminal residue" evidence="3">
    <location>
        <position position="638"/>
    </location>
</feature>
<evidence type="ECO:0000259" key="2">
    <source>
        <dbReference type="Pfam" id="PF12736"/>
    </source>
</evidence>
<organism evidence="3">
    <name type="scientific">Cuerna arida</name>
    <dbReference type="NCBI Taxonomy" id="1464854"/>
    <lineage>
        <taxon>Eukaryota</taxon>
        <taxon>Metazoa</taxon>
        <taxon>Ecdysozoa</taxon>
        <taxon>Arthropoda</taxon>
        <taxon>Hexapoda</taxon>
        <taxon>Insecta</taxon>
        <taxon>Pterygota</taxon>
        <taxon>Neoptera</taxon>
        <taxon>Paraneoptera</taxon>
        <taxon>Hemiptera</taxon>
        <taxon>Auchenorrhyncha</taxon>
        <taxon>Membracoidea</taxon>
        <taxon>Cicadellidae</taxon>
        <taxon>Cicadellinae</taxon>
        <taxon>Proconiini</taxon>
        <taxon>Cuerna</taxon>
    </lineage>
</organism>
<accession>A0A1B6FX78</accession>
<evidence type="ECO:0000313" key="3">
    <source>
        <dbReference type="EMBL" id="JAS54759.1"/>
    </source>
</evidence>
<dbReference type="Pfam" id="PF12736">
    <property type="entry name" value="CABIT"/>
    <property type="match status" value="1"/>
</dbReference>
<reference evidence="3" key="1">
    <citation type="submission" date="2015-11" db="EMBL/GenBank/DDBJ databases">
        <title>De novo transcriptome assembly of four potential Pierce s Disease insect vectors from Arizona vineyards.</title>
        <authorList>
            <person name="Tassone E.E."/>
        </authorList>
    </citation>
    <scope>NUCLEOTIDE SEQUENCE</scope>
</reference>
<feature type="region of interest" description="Disordered" evidence="1">
    <location>
        <begin position="380"/>
        <end position="400"/>
    </location>
</feature>
<gene>
    <name evidence="3" type="ORF">g.16602</name>
</gene>
<feature type="compositionally biased region" description="Basic and acidic residues" evidence="1">
    <location>
        <begin position="490"/>
        <end position="499"/>
    </location>
</feature>
<feature type="domain" description="CABIT" evidence="2">
    <location>
        <begin position="58"/>
        <end position="285"/>
    </location>
</feature>
<sequence length="638" mass="72698">SVWTMANTAVSVHSYQSGDRCSTTHSLYKGSVSSCSKLSVCGREDNLTPKMFLDRYSLPRVVKIVPQEPVSVDSEEAGPMALLHGQLLMFRQYRSGKVEARSEVKTKHGSDLVSLVVIPDTYQGWFSVVTERGQVKARCYNSVHRLVSAQVTAFLTMSDIVGYSLNNRTSADGTRQQYTKTNIRSGQVLKLLAVYQDLANQSTRSKRLSWPLIGRTEANRYAQCLTSSDQVLYIPVTTHGQFYAVATASSANDDTVSKVYQLSKLLRTFPLPVRVCIISMQKPQGSMLLETYKKEDVILTCILPPRDNEESSSNHQYRLLEIDINSRFYVLRFGRRESEERRLFQSPLVQNALRFCRENSDKWCRQLKVIHHIYPKEHLVKKQEAPEKPTKPRKISLGDKKTVKSASFRFSASMPEDLRPINRPLPRRPDQVSKPQPQTRSEVEIHDNQHLYSNVAEEVEEPQSLHPQVVAEHQTVWATPIHNTSLDNNLGRRAERETRPTPTPTPTVSSLDDRLSEDFKTKIVVHGVRVPGFDENNYADRNSKYRVVRKPVNPPEIRVKPFYKTRVQIGPDYSAGSDIPYSVVVDQVSTSEDNVYAEIGDSYPTHDRRYFSFNYQRRLHHRYDYQTGGSDGTFSGTT</sequence>
<proteinExistence type="predicted"/>
<feature type="region of interest" description="Disordered" evidence="1">
    <location>
        <begin position="483"/>
        <end position="512"/>
    </location>
</feature>
<feature type="non-terminal residue" evidence="3">
    <location>
        <position position="1"/>
    </location>
</feature>
<name>A0A1B6FX78_9HEMI</name>
<evidence type="ECO:0000256" key="1">
    <source>
        <dbReference type="SAM" id="MobiDB-lite"/>
    </source>
</evidence>
<protein>
    <recommendedName>
        <fullName evidence="2">CABIT domain-containing protein</fullName>
    </recommendedName>
</protein>